<dbReference type="PANTHER" id="PTHR43625:SF40">
    <property type="entry name" value="ALDO-KETO REDUCTASE YAKC [NADP(+)]"/>
    <property type="match status" value="1"/>
</dbReference>
<keyword evidence="1" id="KW-0560">Oxidoreductase</keyword>
<sequence>MNNMNDVQKWVERSGTVRIGDRTVHRMSFGAMRLAGKDVWGPPADRANAVRVARRAVELGVDHIDTADSYAFGVTEEILREALHPYPDDLLIATKAGQAQVRPGVWEPLGRPAYLRQQCEASLRRLGRERIDLFYLHRVDPRVPFDEQVGTVRELQDEGKIAHFGLSSVTVDQIESARKIIEVAAVQNMFNVVARAGEDVLEHCERERIPFVAWFPIMSGDLARADHPVADVAADLDATPAQVALAWLLARSPVICPIPGTSSIAHLEENVAASTLRLTDEHLSRLASSQLTDDELAALAAVGSAPQS</sequence>
<dbReference type="Pfam" id="PF00248">
    <property type="entry name" value="Aldo_ket_red"/>
    <property type="match status" value="1"/>
</dbReference>
<dbReference type="PANTHER" id="PTHR43625">
    <property type="entry name" value="AFLATOXIN B1 ALDEHYDE REDUCTASE"/>
    <property type="match status" value="1"/>
</dbReference>
<accession>A0ABP5X944</accession>
<comment type="caution">
    <text evidence="3">The sequence shown here is derived from an EMBL/GenBank/DDBJ whole genome shotgun (WGS) entry which is preliminary data.</text>
</comment>
<feature type="domain" description="NADP-dependent oxidoreductase" evidence="2">
    <location>
        <begin position="26"/>
        <end position="288"/>
    </location>
</feature>
<evidence type="ECO:0000256" key="1">
    <source>
        <dbReference type="ARBA" id="ARBA00023002"/>
    </source>
</evidence>
<dbReference type="EMBL" id="BAAATK010000028">
    <property type="protein sequence ID" value="GAA2446278.1"/>
    <property type="molecule type" value="Genomic_DNA"/>
</dbReference>
<name>A0ABP5X944_9ACTN</name>
<evidence type="ECO:0000259" key="2">
    <source>
        <dbReference type="Pfam" id="PF00248"/>
    </source>
</evidence>
<dbReference type="SUPFAM" id="SSF51430">
    <property type="entry name" value="NAD(P)-linked oxidoreductase"/>
    <property type="match status" value="1"/>
</dbReference>
<dbReference type="InterPro" id="IPR036812">
    <property type="entry name" value="NAD(P)_OxRdtase_dom_sf"/>
</dbReference>
<gene>
    <name evidence="3" type="ORF">GCM10010421_42250</name>
</gene>
<evidence type="ECO:0000313" key="3">
    <source>
        <dbReference type="EMBL" id="GAA2446278.1"/>
    </source>
</evidence>
<reference evidence="4" key="1">
    <citation type="journal article" date="2019" name="Int. J. Syst. Evol. Microbiol.">
        <title>The Global Catalogue of Microorganisms (GCM) 10K type strain sequencing project: providing services to taxonomists for standard genome sequencing and annotation.</title>
        <authorList>
            <consortium name="The Broad Institute Genomics Platform"/>
            <consortium name="The Broad Institute Genome Sequencing Center for Infectious Disease"/>
            <person name="Wu L."/>
            <person name="Ma J."/>
        </authorList>
    </citation>
    <scope>NUCLEOTIDE SEQUENCE [LARGE SCALE GENOMIC DNA]</scope>
    <source>
        <strain evidence="4">JCM 6922</strain>
    </source>
</reference>
<dbReference type="CDD" id="cd19088">
    <property type="entry name" value="AKR_AKR13B1"/>
    <property type="match status" value="1"/>
</dbReference>
<dbReference type="InterPro" id="IPR023210">
    <property type="entry name" value="NADP_OxRdtase_dom"/>
</dbReference>
<proteinExistence type="predicted"/>
<dbReference type="InterPro" id="IPR050791">
    <property type="entry name" value="Aldo-Keto_reductase"/>
</dbReference>
<dbReference type="PRINTS" id="PR00069">
    <property type="entry name" value="ALDKETRDTASE"/>
</dbReference>
<dbReference type="Proteomes" id="UP001500460">
    <property type="component" value="Unassembled WGS sequence"/>
</dbReference>
<dbReference type="Gene3D" id="3.20.20.100">
    <property type="entry name" value="NADP-dependent oxidoreductase domain"/>
    <property type="match status" value="1"/>
</dbReference>
<keyword evidence="4" id="KW-1185">Reference proteome</keyword>
<evidence type="ECO:0000313" key="4">
    <source>
        <dbReference type="Proteomes" id="UP001500460"/>
    </source>
</evidence>
<dbReference type="InterPro" id="IPR020471">
    <property type="entry name" value="AKR"/>
</dbReference>
<organism evidence="3 4">
    <name type="scientific">Streptomyces glaucus</name>
    <dbReference type="NCBI Taxonomy" id="284029"/>
    <lineage>
        <taxon>Bacteria</taxon>
        <taxon>Bacillati</taxon>
        <taxon>Actinomycetota</taxon>
        <taxon>Actinomycetes</taxon>
        <taxon>Kitasatosporales</taxon>
        <taxon>Streptomycetaceae</taxon>
        <taxon>Streptomyces</taxon>
    </lineage>
</organism>
<protein>
    <submittedName>
        <fullName evidence="3">Aldo/keto reductase</fullName>
    </submittedName>
</protein>